<dbReference type="EMBL" id="JADEWZ010000006">
    <property type="protein sequence ID" value="MBE9115399.1"/>
    <property type="molecule type" value="Genomic_DNA"/>
</dbReference>
<comment type="caution">
    <text evidence="2">The sequence shown here is derived from an EMBL/GenBank/DDBJ whole genome shotgun (WGS) entry which is preliminary data.</text>
</comment>
<proteinExistence type="predicted"/>
<dbReference type="RefSeq" id="WP_194028487.1">
    <property type="nucleotide sequence ID" value="NZ_JADEWZ010000006.1"/>
</dbReference>
<accession>A0A8J7B7I1</accession>
<dbReference type="CDD" id="cd07043">
    <property type="entry name" value="STAS_anti-anti-sigma_factors"/>
    <property type="match status" value="1"/>
</dbReference>
<evidence type="ECO:0000313" key="2">
    <source>
        <dbReference type="EMBL" id="MBE9115399.1"/>
    </source>
</evidence>
<dbReference type="PANTHER" id="PTHR33495:SF2">
    <property type="entry name" value="ANTI-SIGMA FACTOR ANTAGONIST TM_1081-RELATED"/>
    <property type="match status" value="1"/>
</dbReference>
<dbReference type="PANTHER" id="PTHR33495">
    <property type="entry name" value="ANTI-SIGMA FACTOR ANTAGONIST TM_1081-RELATED-RELATED"/>
    <property type="match status" value="1"/>
</dbReference>
<keyword evidence="3" id="KW-1185">Reference proteome</keyword>
<dbReference type="PROSITE" id="PS50801">
    <property type="entry name" value="STAS"/>
    <property type="match status" value="1"/>
</dbReference>
<evidence type="ECO:0000259" key="1">
    <source>
        <dbReference type="PROSITE" id="PS50801"/>
    </source>
</evidence>
<name>A0A8J7B7I1_9CYAN</name>
<evidence type="ECO:0000313" key="3">
    <source>
        <dbReference type="Proteomes" id="UP000654482"/>
    </source>
</evidence>
<dbReference type="Pfam" id="PF01740">
    <property type="entry name" value="STAS"/>
    <property type="match status" value="1"/>
</dbReference>
<reference evidence="2" key="1">
    <citation type="submission" date="2020-10" db="EMBL/GenBank/DDBJ databases">
        <authorList>
            <person name="Castelo-Branco R."/>
            <person name="Eusebio N."/>
            <person name="Adriana R."/>
            <person name="Vieira A."/>
            <person name="Brugerolle De Fraissinette N."/>
            <person name="Rezende De Castro R."/>
            <person name="Schneider M.P."/>
            <person name="Vasconcelos V."/>
            <person name="Leao P.N."/>
        </authorList>
    </citation>
    <scope>NUCLEOTIDE SEQUENCE</scope>
    <source>
        <strain evidence="2">LEGE 07157</strain>
    </source>
</reference>
<dbReference type="SUPFAM" id="SSF52091">
    <property type="entry name" value="SpoIIaa-like"/>
    <property type="match status" value="1"/>
</dbReference>
<sequence>MNIILRPQRDLDLKEASIIKQALLKCFEAEALQKKSYCIIDLAQVDSIDHFGLFTLIELRKFARRKQFHLRLCNLKKQVQLLLELTELDRQFKTWDKKIEQDPVPGFEIVLC</sequence>
<dbReference type="InterPro" id="IPR036513">
    <property type="entry name" value="STAS_dom_sf"/>
</dbReference>
<dbReference type="AlphaFoldDB" id="A0A8J7B7I1"/>
<dbReference type="Proteomes" id="UP000654482">
    <property type="component" value="Unassembled WGS sequence"/>
</dbReference>
<feature type="domain" description="STAS" evidence="1">
    <location>
        <begin position="1"/>
        <end position="88"/>
    </location>
</feature>
<dbReference type="Gene3D" id="3.30.750.24">
    <property type="entry name" value="STAS domain"/>
    <property type="match status" value="1"/>
</dbReference>
<protein>
    <submittedName>
        <fullName evidence="2">STAS domain-containing protein</fullName>
    </submittedName>
</protein>
<gene>
    <name evidence="2" type="ORF">IQ249_05745</name>
</gene>
<dbReference type="GO" id="GO:0043856">
    <property type="term" value="F:anti-sigma factor antagonist activity"/>
    <property type="evidence" value="ECO:0007669"/>
    <property type="project" value="TreeGrafter"/>
</dbReference>
<dbReference type="InterPro" id="IPR002645">
    <property type="entry name" value="STAS_dom"/>
</dbReference>
<organism evidence="2 3">
    <name type="scientific">Lusitaniella coriacea LEGE 07157</name>
    <dbReference type="NCBI Taxonomy" id="945747"/>
    <lineage>
        <taxon>Bacteria</taxon>
        <taxon>Bacillati</taxon>
        <taxon>Cyanobacteriota</taxon>
        <taxon>Cyanophyceae</taxon>
        <taxon>Spirulinales</taxon>
        <taxon>Lusitaniellaceae</taxon>
        <taxon>Lusitaniella</taxon>
    </lineage>
</organism>